<evidence type="ECO:0000313" key="4">
    <source>
        <dbReference type="EMBL" id="GEU37039.1"/>
    </source>
</evidence>
<keyword evidence="2" id="KW-0812">Transmembrane</keyword>
<comment type="caution">
    <text evidence="4">The sequence shown here is derived from an EMBL/GenBank/DDBJ whole genome shotgun (WGS) entry which is preliminary data.</text>
</comment>
<gene>
    <name evidence="4" type="ORF">Tci_009017</name>
</gene>
<keyword evidence="4" id="KW-0808">Transferase</keyword>
<dbReference type="Gene3D" id="3.30.420.10">
    <property type="entry name" value="Ribonuclease H-like superfamily/Ribonuclease H"/>
    <property type="match status" value="1"/>
</dbReference>
<feature type="domain" description="Retrotransposon gag" evidence="3">
    <location>
        <begin position="110"/>
        <end position="202"/>
    </location>
</feature>
<dbReference type="PANTHER" id="PTHR33223">
    <property type="entry name" value="CCHC-TYPE DOMAIN-CONTAINING PROTEIN"/>
    <property type="match status" value="1"/>
</dbReference>
<feature type="region of interest" description="Disordered" evidence="1">
    <location>
        <begin position="1"/>
        <end position="25"/>
    </location>
</feature>
<protein>
    <submittedName>
        <fullName evidence="4">Reverse transcriptase domain-containing protein</fullName>
    </submittedName>
</protein>
<feature type="compositionally biased region" description="Polar residues" evidence="1">
    <location>
        <begin position="250"/>
        <end position="261"/>
    </location>
</feature>
<feature type="compositionally biased region" description="Basic and acidic residues" evidence="1">
    <location>
        <begin position="240"/>
        <end position="249"/>
    </location>
</feature>
<feature type="transmembrane region" description="Helical" evidence="2">
    <location>
        <begin position="703"/>
        <end position="726"/>
    </location>
</feature>
<organism evidence="4">
    <name type="scientific">Tanacetum cinerariifolium</name>
    <name type="common">Dalmatian daisy</name>
    <name type="synonym">Chrysanthemum cinerariifolium</name>
    <dbReference type="NCBI Taxonomy" id="118510"/>
    <lineage>
        <taxon>Eukaryota</taxon>
        <taxon>Viridiplantae</taxon>
        <taxon>Streptophyta</taxon>
        <taxon>Embryophyta</taxon>
        <taxon>Tracheophyta</taxon>
        <taxon>Spermatophyta</taxon>
        <taxon>Magnoliopsida</taxon>
        <taxon>eudicotyledons</taxon>
        <taxon>Gunneridae</taxon>
        <taxon>Pentapetalae</taxon>
        <taxon>asterids</taxon>
        <taxon>campanulids</taxon>
        <taxon>Asterales</taxon>
        <taxon>Asteraceae</taxon>
        <taxon>Asteroideae</taxon>
        <taxon>Anthemideae</taxon>
        <taxon>Anthemidinae</taxon>
        <taxon>Tanacetum</taxon>
    </lineage>
</organism>
<dbReference type="PANTHER" id="PTHR33223:SF11">
    <property type="entry name" value="ELEMENT PROTEIN, PUTATIVE-RELATED"/>
    <property type="match status" value="1"/>
</dbReference>
<evidence type="ECO:0000259" key="3">
    <source>
        <dbReference type="Pfam" id="PF03732"/>
    </source>
</evidence>
<sequence length="832" mass="94314">MNTQEPLPAGPPPQNNNGLPSMVRPNGQAPRLMEVLCQPSICGRGGPISSIPIQATNFGLRHHMIQQVKNTCQFHRLLGDNANRHIDKFLEITQHMKQNGVSDDALHLFLFPYSLTHHAIAWYDRFPRNSSHSFDDMMRKFLSKYFPPSMVIKLRNEITKFEQKPQESLFEAWEHYKLSIDRCPNYNMLLVTQIDTFYNGLTLSHRDTINAVVGGTFMQKTLEECYELIENMTVHHNHCDTSTIRDETSRNISSTSNTESPKPSMAPLKRPLMVLQNQINNVKNELGSDISNQTNELRNMKASFFQKNIASTSGSSLLPSYTVPNPRGDLKAITIRSGGSYNGAPIPLPTSSLPKVVERVPEVKKDTIQPNIENMQPLMAQTQVPIDEPVVAPNPKPTIPDPSRANKQKLREKVDNLALKFVEIFNLLNNKEKLFDLATTLVNENCLAVILKKLPKKLGDPEKFLIPYDFPELDKCLSLADLGASINLMPLSIWRKLSLPELTPTTERALIDVYGEELTLRVDDEAITFKEKCHFIVKEGIVLSHKISMSGIEVDRAKVDVIAKLPNPTSVKGAKNLAADHLSRLENPHQDKLEKKEITKTFPLETLGMIAFRGDSSTLWFADIANYHAKNFIVKGMSSQQKKKFFKDVKHYFWDDPYLFKICEDQVIRWCVHGQEAVDILTTCQNGPTGGHHSANFTAKKSLILVFIGLLFIEMPMTWSHGVMLVNVKAKYRNMMKCLKMQFKFARFLTFGASISWDHSLLLEGTNIFSWPLTICLNGCENRASWSDKSDDALWAFRNAFKTPIGCTPYKLVYGKACHLPIKLEQKAYWTL</sequence>
<keyword evidence="2" id="KW-1133">Transmembrane helix</keyword>
<evidence type="ECO:0000256" key="1">
    <source>
        <dbReference type="SAM" id="MobiDB-lite"/>
    </source>
</evidence>
<dbReference type="AlphaFoldDB" id="A0A6L2JK01"/>
<dbReference type="InterPro" id="IPR036397">
    <property type="entry name" value="RNaseH_sf"/>
</dbReference>
<dbReference type="GO" id="GO:0003964">
    <property type="term" value="F:RNA-directed DNA polymerase activity"/>
    <property type="evidence" value="ECO:0007669"/>
    <property type="project" value="UniProtKB-KW"/>
</dbReference>
<dbReference type="InterPro" id="IPR005162">
    <property type="entry name" value="Retrotrans_gag_dom"/>
</dbReference>
<dbReference type="GO" id="GO:0003676">
    <property type="term" value="F:nucleic acid binding"/>
    <property type="evidence" value="ECO:0007669"/>
    <property type="project" value="InterPro"/>
</dbReference>
<keyword evidence="4" id="KW-0548">Nucleotidyltransferase</keyword>
<reference evidence="4" key="1">
    <citation type="journal article" date="2019" name="Sci. Rep.">
        <title>Draft genome of Tanacetum cinerariifolium, the natural source of mosquito coil.</title>
        <authorList>
            <person name="Yamashiro T."/>
            <person name="Shiraishi A."/>
            <person name="Satake H."/>
            <person name="Nakayama K."/>
        </authorList>
    </citation>
    <scope>NUCLEOTIDE SEQUENCE</scope>
</reference>
<evidence type="ECO:0000256" key="2">
    <source>
        <dbReference type="SAM" id="Phobius"/>
    </source>
</evidence>
<feature type="region of interest" description="Disordered" evidence="1">
    <location>
        <begin position="240"/>
        <end position="266"/>
    </location>
</feature>
<dbReference type="Pfam" id="PF03732">
    <property type="entry name" value="Retrotrans_gag"/>
    <property type="match status" value="1"/>
</dbReference>
<name>A0A6L2JK01_TANCI</name>
<keyword evidence="2" id="KW-0472">Membrane</keyword>
<keyword evidence="4" id="KW-0695">RNA-directed DNA polymerase</keyword>
<proteinExistence type="predicted"/>
<dbReference type="EMBL" id="BKCJ010000879">
    <property type="protein sequence ID" value="GEU37039.1"/>
    <property type="molecule type" value="Genomic_DNA"/>
</dbReference>
<accession>A0A6L2JK01</accession>